<dbReference type="InterPro" id="IPR017945">
    <property type="entry name" value="DHBP_synth_RibB-like_a/b_dom"/>
</dbReference>
<organism evidence="3 4">
    <name type="scientific">Penicillium vulpinum</name>
    <dbReference type="NCBI Taxonomy" id="29845"/>
    <lineage>
        <taxon>Eukaryota</taxon>
        <taxon>Fungi</taxon>
        <taxon>Dikarya</taxon>
        <taxon>Ascomycota</taxon>
        <taxon>Pezizomycotina</taxon>
        <taxon>Eurotiomycetes</taxon>
        <taxon>Eurotiomycetidae</taxon>
        <taxon>Eurotiales</taxon>
        <taxon>Aspergillaceae</taxon>
        <taxon>Penicillium</taxon>
    </lineage>
</organism>
<dbReference type="AlphaFoldDB" id="A0A1V6RMJ3"/>
<evidence type="ECO:0000256" key="1">
    <source>
        <dbReference type="ARBA" id="ARBA00015492"/>
    </source>
</evidence>
<proteinExistence type="predicted"/>
<dbReference type="Proteomes" id="UP000191518">
    <property type="component" value="Unassembled WGS sequence"/>
</dbReference>
<protein>
    <recommendedName>
        <fullName evidence="1">Threonylcarbamoyl-AMP synthase</fullName>
    </recommendedName>
</protein>
<dbReference type="PROSITE" id="PS51163">
    <property type="entry name" value="YRDC"/>
    <property type="match status" value="1"/>
</dbReference>
<dbReference type="SUPFAM" id="SSF55821">
    <property type="entry name" value="YrdC/RibB"/>
    <property type="match status" value="1"/>
</dbReference>
<sequence length="243" mass="26988">MSFYKVPSPKEDARAVFEVLKRGGIAIIPMKVGYGITAIDPDALNRIFCTKRRELHKRHAMVGSYFLHRDIHVLPPREAGMVKLLTVDLNLPLGIVAPYRLEHPIIQKLPPSILAQSVVGGTLAMLVNGGDLLEELSRLATLEKLPIMGSSANLTGKGAKIMVEDIEPEILKVADLVIDYGRQEFDHPRASSTMIDFRTMNVVRYGACYDVVQDALWRFYGIKMPDDPGTWTLSSEQTSANIT</sequence>
<gene>
    <name evidence="3" type="ORF">PENVUL_c036G02936</name>
</gene>
<evidence type="ECO:0000313" key="3">
    <source>
        <dbReference type="EMBL" id="OQE03031.1"/>
    </source>
</evidence>
<dbReference type="EMBL" id="MDYP01000036">
    <property type="protein sequence ID" value="OQE03031.1"/>
    <property type="molecule type" value="Genomic_DNA"/>
</dbReference>
<reference evidence="4" key="1">
    <citation type="journal article" date="2017" name="Nat. Microbiol.">
        <title>Global analysis of biosynthetic gene clusters reveals vast potential of secondary metabolite production in Penicillium species.</title>
        <authorList>
            <person name="Nielsen J.C."/>
            <person name="Grijseels S."/>
            <person name="Prigent S."/>
            <person name="Ji B."/>
            <person name="Dainat J."/>
            <person name="Nielsen K.F."/>
            <person name="Frisvad J.C."/>
            <person name="Workman M."/>
            <person name="Nielsen J."/>
        </authorList>
    </citation>
    <scope>NUCLEOTIDE SEQUENCE [LARGE SCALE GENOMIC DNA]</scope>
    <source>
        <strain evidence="4">IBT 29486</strain>
    </source>
</reference>
<dbReference type="Gene3D" id="3.90.870.10">
    <property type="entry name" value="DHBP synthase"/>
    <property type="match status" value="1"/>
</dbReference>
<dbReference type="InterPro" id="IPR006070">
    <property type="entry name" value="Sua5-like_dom"/>
</dbReference>
<dbReference type="GO" id="GO:0003725">
    <property type="term" value="F:double-stranded RNA binding"/>
    <property type="evidence" value="ECO:0007669"/>
    <property type="project" value="InterPro"/>
</dbReference>
<accession>A0A1V6RMJ3</accession>
<dbReference type="Pfam" id="PF01300">
    <property type="entry name" value="Sua5_yciO_yrdC"/>
    <property type="match status" value="1"/>
</dbReference>
<name>A0A1V6RMJ3_9EURO</name>
<evidence type="ECO:0000313" key="4">
    <source>
        <dbReference type="Proteomes" id="UP000191518"/>
    </source>
</evidence>
<comment type="caution">
    <text evidence="3">The sequence shown here is derived from an EMBL/GenBank/DDBJ whole genome shotgun (WGS) entry which is preliminary data.</text>
</comment>
<keyword evidence="4" id="KW-1185">Reference proteome</keyword>
<feature type="domain" description="YrdC-like" evidence="2">
    <location>
        <begin position="10"/>
        <end position="208"/>
    </location>
</feature>
<evidence type="ECO:0000259" key="2">
    <source>
        <dbReference type="PROSITE" id="PS51163"/>
    </source>
</evidence>